<evidence type="ECO:0000313" key="4">
    <source>
        <dbReference type="Proteomes" id="UP001501237"/>
    </source>
</evidence>
<organism evidence="3 4">
    <name type="scientific">Actinocorallia longicatena</name>
    <dbReference type="NCBI Taxonomy" id="111803"/>
    <lineage>
        <taxon>Bacteria</taxon>
        <taxon>Bacillati</taxon>
        <taxon>Actinomycetota</taxon>
        <taxon>Actinomycetes</taxon>
        <taxon>Streptosporangiales</taxon>
        <taxon>Thermomonosporaceae</taxon>
        <taxon>Actinocorallia</taxon>
    </lineage>
</organism>
<name>A0ABP6PZ02_9ACTN</name>
<dbReference type="Proteomes" id="UP001501237">
    <property type="component" value="Unassembled WGS sequence"/>
</dbReference>
<dbReference type="EMBL" id="BAAAUV010000002">
    <property type="protein sequence ID" value="GAA3196838.1"/>
    <property type="molecule type" value="Genomic_DNA"/>
</dbReference>
<dbReference type="Gene3D" id="3.40.50.450">
    <property type="match status" value="1"/>
</dbReference>
<dbReference type="RefSeq" id="WP_344822146.1">
    <property type="nucleotide sequence ID" value="NZ_BAAAUV010000002.1"/>
</dbReference>
<gene>
    <name evidence="3" type="primary">dprA</name>
    <name evidence="3" type="ORF">GCM10010468_07650</name>
</gene>
<feature type="domain" description="Smf/DprA SLOG" evidence="2">
    <location>
        <begin position="85"/>
        <end position="298"/>
    </location>
</feature>
<dbReference type="Pfam" id="PF02481">
    <property type="entry name" value="DNA_processg_A"/>
    <property type="match status" value="1"/>
</dbReference>
<dbReference type="NCBIfam" id="TIGR00732">
    <property type="entry name" value="dprA"/>
    <property type="match status" value="1"/>
</dbReference>
<evidence type="ECO:0000256" key="1">
    <source>
        <dbReference type="ARBA" id="ARBA00006525"/>
    </source>
</evidence>
<evidence type="ECO:0000259" key="2">
    <source>
        <dbReference type="Pfam" id="PF02481"/>
    </source>
</evidence>
<keyword evidence="4" id="KW-1185">Reference proteome</keyword>
<evidence type="ECO:0000313" key="3">
    <source>
        <dbReference type="EMBL" id="GAA3196838.1"/>
    </source>
</evidence>
<comment type="similarity">
    <text evidence="1">Belongs to the DprA/Smf family.</text>
</comment>
<proteinExistence type="inferred from homology"/>
<dbReference type="SUPFAM" id="SSF102405">
    <property type="entry name" value="MCP/YpsA-like"/>
    <property type="match status" value="1"/>
</dbReference>
<dbReference type="PANTHER" id="PTHR43022">
    <property type="entry name" value="PROTEIN SMF"/>
    <property type="match status" value="1"/>
</dbReference>
<protein>
    <submittedName>
        <fullName evidence="3">DNA-processing protein DprA</fullName>
    </submittedName>
</protein>
<dbReference type="PANTHER" id="PTHR43022:SF1">
    <property type="entry name" value="PROTEIN SMF"/>
    <property type="match status" value="1"/>
</dbReference>
<dbReference type="InterPro" id="IPR057666">
    <property type="entry name" value="DrpA_SLOG"/>
</dbReference>
<reference evidence="4" key="1">
    <citation type="journal article" date="2019" name="Int. J. Syst. Evol. Microbiol.">
        <title>The Global Catalogue of Microorganisms (GCM) 10K type strain sequencing project: providing services to taxonomists for standard genome sequencing and annotation.</title>
        <authorList>
            <consortium name="The Broad Institute Genomics Platform"/>
            <consortium name="The Broad Institute Genome Sequencing Center for Infectious Disease"/>
            <person name="Wu L."/>
            <person name="Ma J."/>
        </authorList>
    </citation>
    <scope>NUCLEOTIDE SEQUENCE [LARGE SCALE GENOMIC DNA]</scope>
    <source>
        <strain evidence="4">JCM 9377</strain>
    </source>
</reference>
<dbReference type="InterPro" id="IPR003488">
    <property type="entry name" value="DprA"/>
</dbReference>
<comment type="caution">
    <text evidence="3">The sequence shown here is derived from an EMBL/GenBank/DDBJ whole genome shotgun (WGS) entry which is preliminary data.</text>
</comment>
<sequence length="384" mass="40870">MGGGEGERERWARAWLSAVGEPGDGFMYRLVAQEGAVGAVEAVRRGCVPDGLGISERRLDGWRMRVAAADPDAAMFICEQVGGRLLCPGDLEWPSTLGHLREAAPIALWVRGGPDLRQICLRSVSVVGARLASPYGERVAQELGAEMAEQGWTVVSGAALGIDAAAHRGCLAAEGLTVAVLANGIDLAYPPRNSGLLAEIAARGLIVSEWPPGTHPTRPRFLVRNRVIAALTTGTVVVEADLRSGALNTANHARSLGRHLMAYPGNVTSLMSRGCHDLLRSTPPARLVTNSTEVIEEVGRIGEGLTRPDRPTYPRDTLDPDSRQVLEAVPATGGGATPMEIATAASVDLITARSRLSLLHAMNFIERTRTGWRLRKAPPGHPQP</sequence>
<accession>A0ABP6PZ02</accession>